<feature type="domain" description="PCIF1 WW" evidence="9">
    <location>
        <begin position="459"/>
        <end position="584"/>
    </location>
</feature>
<sequence length="672" mass="80471">MLIFEYSQLKNELDYHNALKNERHINLHLGQLKLFFTELFFLAKKAKHINKVLYIGAATGYHISKLADLFPKLQFDLWDPGRFDVSPRPNIKIYNQFFTDTDAHKYKKEGTNILFMCDIRTIKIAEFKKNKDIEKMDELVEDDMMMQAKWAKIINPKWTYLKMRLPYEDEKMKYLTGKIYLQPYSPQSTEMRLLTNNYETYIEYNSKEVDEKMAYFNFKIRPFFHSNKWKTIMDMYSLKNNWDNYIALTITYYFLKRQHHIQSKYDTGKYFMNIINFHIMKFGDKYNNVLFDMSSMIFFKKYDLENIRVELWKNFLDEVSSSISQIVNISTEKIKQQIINYFTLLLGSENTNCLFFVDEKQIFHNEKYFYESFKFLQPECSNETLINILKIIANHNTNYCHLINERERGLHSIKSKITKYSPNDTVQIKINTQIFNLSKKHYHKLKDRFIAAPIFLDIMICTLLTRYKFYQHLEGSINLSADNVYKFINKFKYDSISLEAFAGSLNSNLSSYCSLFYDVEKYFDSLGNFFNLDTLIFNQKKIIICNPPFITSIMQKLSEKIIDILKNFPMMTIINIIPDWRSIFEFQEDADVININTNNQINRSDIKYSEYQILKKSEFFKKAFSIGNYNFYDFFSDKYRKIGDTNTLIVILSNRLDNVLVDQFELYLLEKK</sequence>
<comment type="function">
    <text evidence="7">Displays methyltransferase, positive regulation of the poly(A) polymerase and transcription elongation activities. Involved in the modification of both mRNA ends and in intermediate and late gene positive transcription elongation. At the mRNAs 5' end, methylates the ribose 2' OH group of the first transcribed nucleotide, thereby producing a 2'-O-methylpurine cap. At the 3' end, functions as a processivity factor which stimulates the activity of the viral poly(A) polymerase OPG063 that creates mRNA's poly(A) tail. In the presence of OPG102, OPG063 does not dissociate from the RNA allowing tail elongation to around 250 adenylates.</text>
</comment>
<keyword evidence="5" id="KW-0946">Virion</keyword>
<dbReference type="PANTHER" id="PTHR21727:SF0">
    <property type="entry name" value="MRNA (2'-O-METHYLADENOSINE-N(6)-)-METHYLTRANSFERASE"/>
    <property type="match status" value="1"/>
</dbReference>
<evidence type="ECO:0000256" key="6">
    <source>
        <dbReference type="ARBA" id="ARBA00022917"/>
    </source>
</evidence>
<reference evidence="10" key="1">
    <citation type="journal article" date="2020" name="Nature">
        <title>Giant virus diversity and host interactions through global metagenomics.</title>
        <authorList>
            <person name="Schulz F."/>
            <person name="Roux S."/>
            <person name="Paez-Espino D."/>
            <person name="Jungbluth S."/>
            <person name="Walsh D.A."/>
            <person name="Denef V.J."/>
            <person name="McMahon K.D."/>
            <person name="Konstantinidis K.T."/>
            <person name="Eloe-Fadrosh E.A."/>
            <person name="Kyrpides N.C."/>
            <person name="Woyke T."/>
        </authorList>
    </citation>
    <scope>NUCLEOTIDE SEQUENCE</scope>
    <source>
        <strain evidence="10">GVMAG-S-1014582-52</strain>
    </source>
</reference>
<dbReference type="Pfam" id="PF01358">
    <property type="entry name" value="PARP_regulatory"/>
    <property type="match status" value="1"/>
</dbReference>
<dbReference type="SUPFAM" id="SSF53335">
    <property type="entry name" value="S-adenosyl-L-methionine-dependent methyltransferases"/>
    <property type="match status" value="1"/>
</dbReference>
<dbReference type="GO" id="GO:0016422">
    <property type="term" value="F:mRNA (2'-O-methyladenosine-N6-)-methyltransferase activity"/>
    <property type="evidence" value="ECO:0007669"/>
    <property type="project" value="InterPro"/>
</dbReference>
<evidence type="ECO:0000256" key="4">
    <source>
        <dbReference type="ARBA" id="ARBA00022768"/>
    </source>
</evidence>
<evidence type="ECO:0000256" key="2">
    <source>
        <dbReference type="ARBA" id="ARBA00011923"/>
    </source>
</evidence>
<evidence type="ECO:0000256" key="8">
    <source>
        <dbReference type="ARBA" id="ARBA00046511"/>
    </source>
</evidence>
<dbReference type="InterPro" id="IPR025804">
    <property type="entry name" value="Pox/kineto_cap_MeTfrase"/>
</dbReference>
<dbReference type="GO" id="GO:0032259">
    <property type="term" value="P:methylation"/>
    <property type="evidence" value="ECO:0007669"/>
    <property type="project" value="InterPro"/>
</dbReference>
<dbReference type="EC" id="2.1.1.57" evidence="2"/>
<dbReference type="GO" id="GO:0003746">
    <property type="term" value="F:translation elongation factor activity"/>
    <property type="evidence" value="ECO:0007669"/>
    <property type="project" value="UniProtKB-KW"/>
</dbReference>
<dbReference type="CDD" id="cd20760">
    <property type="entry name" value="capping_2-OMTase_Mimiviridae"/>
    <property type="match status" value="1"/>
</dbReference>
<evidence type="ECO:0000256" key="1">
    <source>
        <dbReference type="ARBA" id="ARBA00004328"/>
    </source>
</evidence>
<organism evidence="10">
    <name type="scientific">viral metagenome</name>
    <dbReference type="NCBI Taxonomy" id="1070528"/>
    <lineage>
        <taxon>unclassified sequences</taxon>
        <taxon>metagenomes</taxon>
        <taxon>organismal metagenomes</taxon>
    </lineage>
</organism>
<keyword evidence="6" id="KW-0648">Protein biosynthesis</keyword>
<dbReference type="InterPro" id="IPR000176">
    <property type="entry name" value="mRNA_MeTrfase-like"/>
</dbReference>
<proteinExistence type="predicted"/>
<evidence type="ECO:0000256" key="5">
    <source>
        <dbReference type="ARBA" id="ARBA00022844"/>
    </source>
</evidence>
<dbReference type="GO" id="GO:0044423">
    <property type="term" value="C:virion component"/>
    <property type="evidence" value="ECO:0007669"/>
    <property type="project" value="UniProtKB-KW"/>
</dbReference>
<accession>A0A6C0LSF8</accession>
<keyword evidence="4" id="KW-0251">Elongation factor</keyword>
<dbReference type="PROSITE" id="PS51612">
    <property type="entry name" value="SAM_MT_2O_PK"/>
    <property type="match status" value="1"/>
</dbReference>
<dbReference type="PANTHER" id="PTHR21727">
    <property type="entry name" value="PHOSPHORYLATED CTD INTERACTING FACTOR 1"/>
    <property type="match status" value="1"/>
</dbReference>
<dbReference type="GO" id="GO:0003676">
    <property type="term" value="F:nucleic acid binding"/>
    <property type="evidence" value="ECO:0007669"/>
    <property type="project" value="InterPro"/>
</dbReference>
<comment type="subunit">
    <text evidence="8">Interacts with poly(A) polymerase catalytic subunit OPG063. Interacts with OPG109 and OPG123; these interactions might help linking transcription to capping and polyadenylation.</text>
</comment>
<dbReference type="InterPro" id="IPR029063">
    <property type="entry name" value="SAM-dependent_MTases_sf"/>
</dbReference>
<dbReference type="Pfam" id="PF12237">
    <property type="entry name" value="PCIF1_WW"/>
    <property type="match status" value="1"/>
</dbReference>
<dbReference type="GO" id="GO:0099122">
    <property type="term" value="F:RNA polymerase II C-terminal domain binding"/>
    <property type="evidence" value="ECO:0007669"/>
    <property type="project" value="InterPro"/>
</dbReference>
<evidence type="ECO:0000259" key="9">
    <source>
        <dbReference type="Pfam" id="PF12237"/>
    </source>
</evidence>
<dbReference type="AlphaFoldDB" id="A0A6C0LSF8"/>
<protein>
    <recommendedName>
        <fullName evidence="3">Cap-specific mRNA (nucleoside-2'-O-)-methyltransferase</fullName>
        <ecNumber evidence="2">2.1.1.57</ecNumber>
    </recommendedName>
</protein>
<dbReference type="GO" id="GO:0006370">
    <property type="term" value="P:7-methylguanosine mRNA capping"/>
    <property type="evidence" value="ECO:0007669"/>
    <property type="project" value="InterPro"/>
</dbReference>
<dbReference type="PROSITE" id="PS00092">
    <property type="entry name" value="N6_MTASE"/>
    <property type="match status" value="1"/>
</dbReference>
<evidence type="ECO:0000256" key="7">
    <source>
        <dbReference type="ARBA" id="ARBA00034661"/>
    </source>
</evidence>
<evidence type="ECO:0000256" key="3">
    <source>
        <dbReference type="ARBA" id="ARBA00015701"/>
    </source>
</evidence>
<dbReference type="InterPro" id="IPR022035">
    <property type="entry name" value="PCIF1_WW"/>
</dbReference>
<dbReference type="Gene3D" id="3.40.50.150">
    <property type="entry name" value="Vaccinia Virus protein VP39"/>
    <property type="match status" value="1"/>
</dbReference>
<dbReference type="GO" id="GO:0004483">
    <property type="term" value="F:methyltransferase cap1 activity"/>
    <property type="evidence" value="ECO:0007669"/>
    <property type="project" value="UniProtKB-EC"/>
</dbReference>
<dbReference type="EMBL" id="MN740556">
    <property type="protein sequence ID" value="QHU33310.1"/>
    <property type="molecule type" value="Genomic_DNA"/>
</dbReference>
<dbReference type="InterPro" id="IPR002052">
    <property type="entry name" value="DNA_methylase_N6_adenine_CS"/>
</dbReference>
<comment type="subcellular location">
    <subcellularLocation>
        <location evidence="1">Virion</location>
    </subcellularLocation>
</comment>
<evidence type="ECO:0000313" key="10">
    <source>
        <dbReference type="EMBL" id="QHU33310.1"/>
    </source>
</evidence>
<name>A0A6C0LSF8_9ZZZZ</name>
<dbReference type="InterPro" id="IPR039881">
    <property type="entry name" value="PCIF1-like"/>
</dbReference>